<accession>A0ABR2JU26</accession>
<evidence type="ECO:0000256" key="1">
    <source>
        <dbReference type="ARBA" id="ARBA00006180"/>
    </source>
</evidence>
<evidence type="ECO:0000256" key="2">
    <source>
        <dbReference type="ARBA" id="ARBA00023306"/>
    </source>
</evidence>
<comment type="caution">
    <text evidence="4">The sequence shown here is derived from an EMBL/GenBank/DDBJ whole genome shotgun (WGS) entry which is preliminary data.</text>
</comment>
<gene>
    <name evidence="4" type="ORF">M9Y10_044773</name>
</gene>
<evidence type="ECO:0000313" key="4">
    <source>
        <dbReference type="EMBL" id="KAK8882133.1"/>
    </source>
</evidence>
<feature type="compositionally biased region" description="Polar residues" evidence="3">
    <location>
        <begin position="491"/>
        <end position="506"/>
    </location>
</feature>
<proteinExistence type="inferred from homology"/>
<evidence type="ECO:0000256" key="3">
    <source>
        <dbReference type="SAM" id="MobiDB-lite"/>
    </source>
</evidence>
<keyword evidence="5" id="KW-1185">Reference proteome</keyword>
<sequence length="506" mass="57698">MLWNFGGPSLSGITKALQSEDCKLEDILLDSTLSQAIRNSLRELIDFITKENVLNDLLDWVLTNKNKDNANCQKLTRNALSIFTANSQQIIKAISGHELFVQRIQSFIDSNSDEESIHDARIGGHFQRIIEHYVRQTSGRLLSELKNLPTFLIHNMSILGLRELFVLMTVDFVDKFDLKSEDIEELSKEITKENGYFVITAIKSILLQKPLSVIKYFQNPTIFKNLLEAAIESKKAERQLIATEIYKTLVIITEKATNESELKPLLNEYGEKFLLDNTDVDCSTAFAILLFQVFNQQFFDHLFTKPINTFLNQSIIIALKKMEIEKRDSILKEYDALSLLQKSYNETTINGQLYELYNIIKNTYKLPTPQAPTENIVENPDLSNQETTTTTTDKPEENTEPPTEQPDISIQLPDGWNELSATIEAELKIQESGYGGDLPKNSFSFSSDSDIEMNVQSDSDDELIDEDDSYEEEIVEEEEEEEAKDKEEEINTNGNEEATPQPSNEL</sequence>
<dbReference type="InterPro" id="IPR007587">
    <property type="entry name" value="SAPS"/>
</dbReference>
<dbReference type="PANTHER" id="PTHR12634">
    <property type="entry name" value="SIT4 YEAST -ASSOCIATING PROTEIN-RELATED"/>
    <property type="match status" value="1"/>
</dbReference>
<keyword evidence="2" id="KW-0131">Cell cycle</keyword>
<feature type="compositionally biased region" description="Acidic residues" evidence="3">
    <location>
        <begin position="458"/>
        <end position="482"/>
    </location>
</feature>
<comment type="similarity">
    <text evidence="1">Belongs to the SAPS family.</text>
</comment>
<dbReference type="EMBL" id="JAPFFF010000009">
    <property type="protein sequence ID" value="KAK8882133.1"/>
    <property type="molecule type" value="Genomic_DNA"/>
</dbReference>
<name>A0ABR2JU26_9EUKA</name>
<dbReference type="PANTHER" id="PTHR12634:SF8">
    <property type="entry name" value="FIERY MOUNTAIN, ISOFORM D"/>
    <property type="match status" value="1"/>
</dbReference>
<reference evidence="4 5" key="1">
    <citation type="submission" date="2024-04" db="EMBL/GenBank/DDBJ databases">
        <title>Tritrichomonas musculus Genome.</title>
        <authorList>
            <person name="Alves-Ferreira E."/>
            <person name="Grigg M."/>
            <person name="Lorenzi H."/>
            <person name="Galac M."/>
        </authorList>
    </citation>
    <scope>NUCLEOTIDE SEQUENCE [LARGE SCALE GENOMIC DNA]</scope>
    <source>
        <strain evidence="4 5">EAF2021</strain>
    </source>
</reference>
<feature type="region of interest" description="Disordered" evidence="3">
    <location>
        <begin position="432"/>
        <end position="506"/>
    </location>
</feature>
<organism evidence="4 5">
    <name type="scientific">Tritrichomonas musculus</name>
    <dbReference type="NCBI Taxonomy" id="1915356"/>
    <lineage>
        <taxon>Eukaryota</taxon>
        <taxon>Metamonada</taxon>
        <taxon>Parabasalia</taxon>
        <taxon>Tritrichomonadida</taxon>
        <taxon>Tritrichomonadidae</taxon>
        <taxon>Tritrichomonas</taxon>
    </lineage>
</organism>
<feature type="region of interest" description="Disordered" evidence="3">
    <location>
        <begin position="368"/>
        <end position="411"/>
    </location>
</feature>
<dbReference type="Proteomes" id="UP001470230">
    <property type="component" value="Unassembled WGS sequence"/>
</dbReference>
<evidence type="ECO:0000313" key="5">
    <source>
        <dbReference type="Proteomes" id="UP001470230"/>
    </source>
</evidence>
<protein>
    <submittedName>
        <fullName evidence="4">Serine/threonine-protein phosphatase 6 regulatory subunit 2</fullName>
    </submittedName>
</protein>